<keyword evidence="2" id="KW-0732">Signal</keyword>
<feature type="chain" id="PRO_5035837296" evidence="2">
    <location>
        <begin position="16"/>
        <end position="294"/>
    </location>
</feature>
<organism evidence="3 4">
    <name type="scientific">Paramecium primaurelia</name>
    <dbReference type="NCBI Taxonomy" id="5886"/>
    <lineage>
        <taxon>Eukaryota</taxon>
        <taxon>Sar</taxon>
        <taxon>Alveolata</taxon>
        <taxon>Ciliophora</taxon>
        <taxon>Intramacronucleata</taxon>
        <taxon>Oligohymenophorea</taxon>
        <taxon>Peniculida</taxon>
        <taxon>Parameciidae</taxon>
        <taxon>Paramecium</taxon>
    </lineage>
</organism>
<evidence type="ECO:0000313" key="4">
    <source>
        <dbReference type="Proteomes" id="UP000688137"/>
    </source>
</evidence>
<evidence type="ECO:0000256" key="1">
    <source>
        <dbReference type="SAM" id="Coils"/>
    </source>
</evidence>
<dbReference type="EMBL" id="CAJJDM010000084">
    <property type="protein sequence ID" value="CAD8088461.1"/>
    <property type="molecule type" value="Genomic_DNA"/>
</dbReference>
<feature type="coiled-coil region" evidence="1">
    <location>
        <begin position="155"/>
        <end position="186"/>
    </location>
</feature>
<keyword evidence="4" id="KW-1185">Reference proteome</keyword>
<proteinExistence type="predicted"/>
<keyword evidence="1" id="KW-0175">Coiled coil</keyword>
<evidence type="ECO:0000313" key="3">
    <source>
        <dbReference type="EMBL" id="CAD8088461.1"/>
    </source>
</evidence>
<protein>
    <submittedName>
        <fullName evidence="3">Uncharacterized protein</fullName>
    </submittedName>
</protein>
<dbReference type="AlphaFoldDB" id="A0A8S1NER0"/>
<reference evidence="3" key="1">
    <citation type="submission" date="2021-01" db="EMBL/GenBank/DDBJ databases">
        <authorList>
            <consortium name="Genoscope - CEA"/>
            <person name="William W."/>
        </authorList>
    </citation>
    <scope>NUCLEOTIDE SEQUENCE</scope>
</reference>
<comment type="caution">
    <text evidence="3">The sequence shown here is derived from an EMBL/GenBank/DDBJ whole genome shotgun (WGS) entry which is preliminary data.</text>
</comment>
<accession>A0A8S1NER0</accession>
<name>A0A8S1NER0_PARPR</name>
<sequence length="294" mass="34115">MIVIIILSWIQLLTTEQLRTQRRKSCIKIKQFQVYNQNQIAANTQQRDETIKALAVSEEDIRVTIQDIANNEATYVGEEATRNQQHETFVFKVAAIDAIDDAAKLIQHLSLGASFAQIKTKFDTLHKKLSDNTSHFALSQPVIAALTELATHGVNQKALKKIAQLLSEIRQQLVQEKAAKTDIEERQAAHWAEQDWLKERPNWKYKFKNKKIPLKMLFHGLNFIHQNWKIVMKDLLDNKHGFLFNHKYMKLKQLKELLNKKLLTDSKNTLVKNCLPLLNLLQAEIDFISLYQYS</sequence>
<gene>
    <name evidence="3" type="ORF">PPRIM_AZ9-3.1.T0810064</name>
</gene>
<feature type="signal peptide" evidence="2">
    <location>
        <begin position="1"/>
        <end position="15"/>
    </location>
</feature>
<evidence type="ECO:0000256" key="2">
    <source>
        <dbReference type="SAM" id="SignalP"/>
    </source>
</evidence>
<dbReference type="Proteomes" id="UP000688137">
    <property type="component" value="Unassembled WGS sequence"/>
</dbReference>